<gene>
    <name evidence="2" type="ORF">RIMI_LOCUS14984610</name>
</gene>
<dbReference type="EMBL" id="CAUEEQ010039607">
    <property type="protein sequence ID" value="CAJ0955052.1"/>
    <property type="molecule type" value="Genomic_DNA"/>
</dbReference>
<feature type="compositionally biased region" description="Polar residues" evidence="1">
    <location>
        <begin position="142"/>
        <end position="155"/>
    </location>
</feature>
<reference evidence="2" key="1">
    <citation type="submission" date="2023-07" db="EMBL/GenBank/DDBJ databases">
        <authorList>
            <person name="Stuckert A."/>
        </authorList>
    </citation>
    <scope>NUCLEOTIDE SEQUENCE</scope>
</reference>
<proteinExistence type="predicted"/>
<protein>
    <submittedName>
        <fullName evidence="2">Uncharacterized protein</fullName>
    </submittedName>
</protein>
<keyword evidence="3" id="KW-1185">Reference proteome</keyword>
<comment type="caution">
    <text evidence="2">The sequence shown here is derived from an EMBL/GenBank/DDBJ whole genome shotgun (WGS) entry which is preliminary data.</text>
</comment>
<organism evidence="2 3">
    <name type="scientific">Ranitomeya imitator</name>
    <name type="common">mimic poison frog</name>
    <dbReference type="NCBI Taxonomy" id="111125"/>
    <lineage>
        <taxon>Eukaryota</taxon>
        <taxon>Metazoa</taxon>
        <taxon>Chordata</taxon>
        <taxon>Craniata</taxon>
        <taxon>Vertebrata</taxon>
        <taxon>Euteleostomi</taxon>
        <taxon>Amphibia</taxon>
        <taxon>Batrachia</taxon>
        <taxon>Anura</taxon>
        <taxon>Neobatrachia</taxon>
        <taxon>Hyloidea</taxon>
        <taxon>Dendrobatidae</taxon>
        <taxon>Dendrobatinae</taxon>
        <taxon>Ranitomeya</taxon>
    </lineage>
</organism>
<evidence type="ECO:0000313" key="3">
    <source>
        <dbReference type="Proteomes" id="UP001176940"/>
    </source>
</evidence>
<accession>A0ABN9M0Y6</accession>
<feature type="region of interest" description="Disordered" evidence="1">
    <location>
        <begin position="142"/>
        <end position="164"/>
    </location>
</feature>
<sequence>MLPTRLENMSQKFRERNYPQHLLDHEKSRALQPQSPIQRRANRDRVPFVHTFHPFMPKIESVIKKHWPLLTKAYPNITSFSVPALMCNRRAPNIKDRLVRADIGSSRTTTSQSVLTIRHHALLLHCTFSLVVSTEQTLISGTSRRLHGGSSTALQNAVDKPRWP</sequence>
<evidence type="ECO:0000313" key="2">
    <source>
        <dbReference type="EMBL" id="CAJ0955052.1"/>
    </source>
</evidence>
<evidence type="ECO:0000256" key="1">
    <source>
        <dbReference type="SAM" id="MobiDB-lite"/>
    </source>
</evidence>
<name>A0ABN9M0Y6_9NEOB</name>
<dbReference type="Proteomes" id="UP001176940">
    <property type="component" value="Unassembled WGS sequence"/>
</dbReference>